<dbReference type="Pfam" id="PF02536">
    <property type="entry name" value="mTERF"/>
    <property type="match status" value="1"/>
</dbReference>
<protein>
    <submittedName>
        <fullName evidence="4">Uncharacterized protein</fullName>
    </submittedName>
</protein>
<dbReference type="GO" id="GO:0061668">
    <property type="term" value="P:mitochondrial ribosome assembly"/>
    <property type="evidence" value="ECO:0007669"/>
    <property type="project" value="TreeGrafter"/>
</dbReference>
<dbReference type="AlphaFoldDB" id="A0AAD7S7B8"/>
<comment type="similarity">
    <text evidence="1">Belongs to the mTERF family.</text>
</comment>
<sequence>MSAAGLRLGRKCSGLLLSRMSMAALVPTPRVQPSPPRVQPSPAGSLCARTLGWGARPFSDAAGQGSSLLPYGALAEPNPRENTPSLEDLNGAPPLSPFDEIGDEEAVQILATPPLPPVSTSLRDYVDQSETLSMLVQLVDLFQLQQRGGAVGSMLLRLELQDVQERLLFLRDLGLQDSQLGPLLTRNPFILTESMHNLQGRVSYLRSKRFSSEAVSSMVSRAPYLLNFSIERLDNRLAFFQSHLGLSPHKTRDLVTREPEGVRSGAWLPPK</sequence>
<organism evidence="4 5">
    <name type="scientific">Aldrovandia affinis</name>
    <dbReference type="NCBI Taxonomy" id="143900"/>
    <lineage>
        <taxon>Eukaryota</taxon>
        <taxon>Metazoa</taxon>
        <taxon>Chordata</taxon>
        <taxon>Craniata</taxon>
        <taxon>Vertebrata</taxon>
        <taxon>Euteleostomi</taxon>
        <taxon>Actinopterygii</taxon>
        <taxon>Neopterygii</taxon>
        <taxon>Teleostei</taxon>
        <taxon>Notacanthiformes</taxon>
        <taxon>Halosauridae</taxon>
        <taxon>Aldrovandia</taxon>
    </lineage>
</organism>
<dbReference type="PANTHER" id="PTHR13068">
    <property type="entry name" value="CGI-12 PROTEIN-RELATED"/>
    <property type="match status" value="1"/>
</dbReference>
<gene>
    <name evidence="4" type="ORF">AAFF_G00441490</name>
</gene>
<dbReference type="GO" id="GO:0006390">
    <property type="term" value="P:mitochondrial transcription"/>
    <property type="evidence" value="ECO:0007669"/>
    <property type="project" value="TreeGrafter"/>
</dbReference>
<keyword evidence="2" id="KW-0809">Transit peptide</keyword>
<dbReference type="GO" id="GO:0003676">
    <property type="term" value="F:nucleic acid binding"/>
    <property type="evidence" value="ECO:0007669"/>
    <property type="project" value="InterPro"/>
</dbReference>
<dbReference type="EMBL" id="JAINUG010000099">
    <property type="protein sequence ID" value="KAJ8397315.1"/>
    <property type="molecule type" value="Genomic_DNA"/>
</dbReference>
<evidence type="ECO:0000256" key="2">
    <source>
        <dbReference type="ARBA" id="ARBA00022946"/>
    </source>
</evidence>
<feature type="region of interest" description="Disordered" evidence="3">
    <location>
        <begin position="72"/>
        <end position="91"/>
    </location>
</feature>
<evidence type="ECO:0000256" key="3">
    <source>
        <dbReference type="SAM" id="MobiDB-lite"/>
    </source>
</evidence>
<accession>A0AAD7S7B8</accession>
<comment type="caution">
    <text evidence="4">The sequence shown here is derived from an EMBL/GenBank/DDBJ whole genome shotgun (WGS) entry which is preliminary data.</text>
</comment>
<dbReference type="Gene3D" id="1.25.70.10">
    <property type="entry name" value="Transcription termination factor 3, mitochondrial"/>
    <property type="match status" value="1"/>
</dbReference>
<evidence type="ECO:0000313" key="5">
    <source>
        <dbReference type="Proteomes" id="UP001221898"/>
    </source>
</evidence>
<dbReference type="InterPro" id="IPR038538">
    <property type="entry name" value="MTERF_sf"/>
</dbReference>
<dbReference type="InterPro" id="IPR003690">
    <property type="entry name" value="MTERF"/>
</dbReference>
<dbReference type="Proteomes" id="UP001221898">
    <property type="component" value="Unassembled WGS sequence"/>
</dbReference>
<dbReference type="GO" id="GO:0005739">
    <property type="term" value="C:mitochondrion"/>
    <property type="evidence" value="ECO:0007669"/>
    <property type="project" value="TreeGrafter"/>
</dbReference>
<keyword evidence="5" id="KW-1185">Reference proteome</keyword>
<evidence type="ECO:0000256" key="1">
    <source>
        <dbReference type="ARBA" id="ARBA00007692"/>
    </source>
</evidence>
<dbReference type="PANTHER" id="PTHR13068:SF194">
    <property type="entry name" value="TRANSCRIPTION TERMINATION FACTOR 3, MITOCHONDRIAL"/>
    <property type="match status" value="1"/>
</dbReference>
<evidence type="ECO:0000313" key="4">
    <source>
        <dbReference type="EMBL" id="KAJ8397315.1"/>
    </source>
</evidence>
<proteinExistence type="inferred from homology"/>
<name>A0AAD7S7B8_9TELE</name>
<dbReference type="SMART" id="SM00733">
    <property type="entry name" value="Mterf"/>
    <property type="match status" value="2"/>
</dbReference>
<reference evidence="4" key="1">
    <citation type="journal article" date="2023" name="Science">
        <title>Genome structures resolve the early diversification of teleost fishes.</title>
        <authorList>
            <person name="Parey E."/>
            <person name="Louis A."/>
            <person name="Montfort J."/>
            <person name="Bouchez O."/>
            <person name="Roques C."/>
            <person name="Iampietro C."/>
            <person name="Lluch J."/>
            <person name="Castinel A."/>
            <person name="Donnadieu C."/>
            <person name="Desvignes T."/>
            <person name="Floi Bucao C."/>
            <person name="Jouanno E."/>
            <person name="Wen M."/>
            <person name="Mejri S."/>
            <person name="Dirks R."/>
            <person name="Jansen H."/>
            <person name="Henkel C."/>
            <person name="Chen W.J."/>
            <person name="Zahm M."/>
            <person name="Cabau C."/>
            <person name="Klopp C."/>
            <person name="Thompson A.W."/>
            <person name="Robinson-Rechavi M."/>
            <person name="Braasch I."/>
            <person name="Lecointre G."/>
            <person name="Bobe J."/>
            <person name="Postlethwait J.H."/>
            <person name="Berthelot C."/>
            <person name="Roest Crollius H."/>
            <person name="Guiguen Y."/>
        </authorList>
    </citation>
    <scope>NUCLEOTIDE SEQUENCE</scope>
    <source>
        <strain evidence="4">NC1722</strain>
    </source>
</reference>